<dbReference type="Gene3D" id="3.20.20.240">
    <property type="entry name" value="Methylmalonyl-CoA mutase"/>
    <property type="match status" value="2"/>
</dbReference>
<dbReference type="GO" id="GO:0016866">
    <property type="term" value="F:intramolecular transferase activity"/>
    <property type="evidence" value="ECO:0007669"/>
    <property type="project" value="InterPro"/>
</dbReference>
<proteinExistence type="predicted"/>
<dbReference type="STRING" id="1189619.pgond44_07035"/>
<evidence type="ECO:0000313" key="3">
    <source>
        <dbReference type="Proteomes" id="UP000012317"/>
    </source>
</evidence>
<dbReference type="PANTHER" id="PTHR48101:SF1">
    <property type="entry name" value="METHYLMALONYL-COA MUTASE, LARGE SUBUNIT"/>
    <property type="match status" value="1"/>
</dbReference>
<dbReference type="Pfam" id="PF01642">
    <property type="entry name" value="MM_CoA_mutase"/>
    <property type="match status" value="1"/>
</dbReference>
<feature type="domain" description="Methylmalonyl-CoA mutase alpha/beta chain catalytic" evidence="1">
    <location>
        <begin position="149"/>
        <end position="425"/>
    </location>
</feature>
<organism evidence="2 3">
    <name type="scientific">Psychroflexus gondwanensis ACAM 44</name>
    <dbReference type="NCBI Taxonomy" id="1189619"/>
    <lineage>
        <taxon>Bacteria</taxon>
        <taxon>Pseudomonadati</taxon>
        <taxon>Bacteroidota</taxon>
        <taxon>Flavobacteriia</taxon>
        <taxon>Flavobacteriales</taxon>
        <taxon>Flavobacteriaceae</taxon>
        <taxon>Psychroflexus</taxon>
    </lineage>
</organism>
<dbReference type="EMBL" id="APLF01000005">
    <property type="protein sequence ID" value="EMY81586.1"/>
    <property type="molecule type" value="Genomic_DNA"/>
</dbReference>
<dbReference type="RefSeq" id="WP_003438937.1">
    <property type="nucleotide sequence ID" value="NZ_APLF01000005.1"/>
</dbReference>
<dbReference type="CDD" id="cd03677">
    <property type="entry name" value="MM_CoA_mutase_beta"/>
    <property type="match status" value="1"/>
</dbReference>
<name>N1WMS5_9FLAO</name>
<evidence type="ECO:0000259" key="1">
    <source>
        <dbReference type="Pfam" id="PF01642"/>
    </source>
</evidence>
<sequence>MSKKLFDDFDPVSAKAWKQKIQVDLKGADYNETLIEKTGEGIDVKPFYHADDHEDSYVINPAQDWLVTEKLYLENIEITIENAKDVIDRGAESLWIIIPEADEKKLKFFKALKDYNIPLYVEFLFSDFDFFQSVDTLLQDQGQTVLVGYDPIGQLASSGNWFKNQKQDFEVLIKTLELKSFSNAIHIDARVYQNAGGLIIQQLAYTLAHLNEYLNLLQNSSQKTEPIAVNVIVSQGSNYFFEIAKLKALRLLVESLAQELDISIELHIIAEPTKRNQTLYDYNMNMLRSTTECMSAILGGADWVNNLAYDEIFHKRNEFGERISRNQLLILKKESYFDKVSNPVDGTYYIESLTKELAEKALAIFKIIEAGKGFIQQLFEGKIQKKIKESATKEEEKLISGDFTLVGLNKYQNPENKMAQDLELFPFLKYHQRKTLIEPILEKRLSESIEKERLDDEKKNVQPSKENK</sequence>
<protein>
    <submittedName>
        <fullName evidence="2">Methylmalonyl-CoA mutase beta subunit</fullName>
    </submittedName>
</protein>
<keyword evidence="3" id="KW-1185">Reference proteome</keyword>
<dbReference type="SUPFAM" id="SSF51703">
    <property type="entry name" value="Cobalamin (vitamin B12)-dependent enzymes"/>
    <property type="match status" value="1"/>
</dbReference>
<accession>N1WMS5</accession>
<comment type="caution">
    <text evidence="2">The sequence shown here is derived from an EMBL/GenBank/DDBJ whole genome shotgun (WGS) entry which is preliminary data.</text>
</comment>
<dbReference type="InterPro" id="IPR016176">
    <property type="entry name" value="Cbl-dep_enz_cat"/>
</dbReference>
<dbReference type="PATRIC" id="fig|1189619.4.peg.1451"/>
<dbReference type="AlphaFoldDB" id="N1WMS5"/>
<dbReference type="GO" id="GO:0031419">
    <property type="term" value="F:cobalamin binding"/>
    <property type="evidence" value="ECO:0007669"/>
    <property type="project" value="InterPro"/>
</dbReference>
<reference evidence="2 3" key="1">
    <citation type="journal article" date="2014" name="Genome Biol. Evol.">
        <title>Extensive gene acquisition in the extremely psychrophilic bacterial species Psychroflexus torquis and the link to sea-ice ecosystem specialism.</title>
        <authorList>
            <person name="Feng S."/>
            <person name="Powell S.M."/>
            <person name="Wilson R."/>
            <person name="Bowman J.P."/>
        </authorList>
    </citation>
    <scope>NUCLEOTIDE SEQUENCE [LARGE SCALE GENOMIC DNA]</scope>
    <source>
        <strain evidence="2 3">ACAM 44</strain>
    </source>
</reference>
<dbReference type="PANTHER" id="PTHR48101">
    <property type="entry name" value="METHYLMALONYL-COA MUTASE, MITOCHONDRIAL-RELATED"/>
    <property type="match status" value="1"/>
</dbReference>
<dbReference type="InterPro" id="IPR006099">
    <property type="entry name" value="MeMalonylCoA_mutase_a/b_cat"/>
</dbReference>
<evidence type="ECO:0000313" key="2">
    <source>
        <dbReference type="EMBL" id="EMY81586.1"/>
    </source>
</evidence>
<dbReference type="eggNOG" id="COG1884">
    <property type="taxonomic scope" value="Bacteria"/>
</dbReference>
<dbReference type="Proteomes" id="UP000012317">
    <property type="component" value="Unassembled WGS sequence"/>
</dbReference>
<gene>
    <name evidence="2" type="ORF">pgond44_07035</name>
</gene>